<protein>
    <submittedName>
        <fullName evidence="1">Uncharacterized protein</fullName>
    </submittedName>
</protein>
<dbReference type="Proteomes" id="UP000190897">
    <property type="component" value="Unassembled WGS sequence"/>
</dbReference>
<organism evidence="1 2">
    <name type="scientific">Dyadobacter psychrophilus</name>
    <dbReference type="NCBI Taxonomy" id="651661"/>
    <lineage>
        <taxon>Bacteria</taxon>
        <taxon>Pseudomonadati</taxon>
        <taxon>Bacteroidota</taxon>
        <taxon>Cytophagia</taxon>
        <taxon>Cytophagales</taxon>
        <taxon>Spirosomataceae</taxon>
        <taxon>Dyadobacter</taxon>
    </lineage>
</organism>
<name>A0A1T5GMJ3_9BACT</name>
<gene>
    <name evidence="1" type="ORF">SAMN05660293_04125</name>
</gene>
<keyword evidence="2" id="KW-1185">Reference proteome</keyword>
<dbReference type="EMBL" id="FUZA01000006">
    <property type="protein sequence ID" value="SKC09540.1"/>
    <property type="molecule type" value="Genomic_DNA"/>
</dbReference>
<dbReference type="RefSeq" id="WP_141110370.1">
    <property type="nucleotide sequence ID" value="NZ_FUZA01000006.1"/>
</dbReference>
<proteinExistence type="predicted"/>
<dbReference type="OrthoDB" id="958016at2"/>
<sequence length="103" mass="12074">MTKGNIRKTVLSLSNETFKHYLLLRYVNDSADPKWKRLSFVSTELIGPEVWIQLHNYARADVESQGGRLIGYELVDEKLVRHDSINSDAWPANWMWVIQKRDN</sequence>
<dbReference type="AlphaFoldDB" id="A0A1T5GMJ3"/>
<reference evidence="2" key="1">
    <citation type="submission" date="2017-02" db="EMBL/GenBank/DDBJ databases">
        <authorList>
            <person name="Varghese N."/>
            <person name="Submissions S."/>
        </authorList>
    </citation>
    <scope>NUCLEOTIDE SEQUENCE [LARGE SCALE GENOMIC DNA]</scope>
    <source>
        <strain evidence="2">DSM 22270</strain>
    </source>
</reference>
<evidence type="ECO:0000313" key="2">
    <source>
        <dbReference type="Proteomes" id="UP000190897"/>
    </source>
</evidence>
<accession>A0A1T5GMJ3</accession>
<evidence type="ECO:0000313" key="1">
    <source>
        <dbReference type="EMBL" id="SKC09540.1"/>
    </source>
</evidence>